<feature type="domain" description="C2H2-type" evidence="13">
    <location>
        <begin position="53"/>
        <end position="80"/>
    </location>
</feature>
<dbReference type="AlphaFoldDB" id="A0A6P8Y3V7"/>
<evidence type="ECO:0000256" key="2">
    <source>
        <dbReference type="ARBA" id="ARBA00006991"/>
    </source>
</evidence>
<dbReference type="GO" id="GO:0008270">
    <property type="term" value="F:zinc ion binding"/>
    <property type="evidence" value="ECO:0007669"/>
    <property type="project" value="UniProtKB-KW"/>
</dbReference>
<name>A0A6P8Y3V7_DROAB</name>
<evidence type="ECO:0000256" key="10">
    <source>
        <dbReference type="ARBA" id="ARBA00023242"/>
    </source>
</evidence>
<evidence type="ECO:0000256" key="3">
    <source>
        <dbReference type="ARBA" id="ARBA00022723"/>
    </source>
</evidence>
<accession>A0A6P8Y3V7</accession>
<keyword evidence="3" id="KW-0479">Metal-binding</keyword>
<dbReference type="SUPFAM" id="SSF57667">
    <property type="entry name" value="beta-beta-alpha zinc fingers"/>
    <property type="match status" value="3"/>
</dbReference>
<dbReference type="GO" id="GO:0000978">
    <property type="term" value="F:RNA polymerase II cis-regulatory region sequence-specific DNA binding"/>
    <property type="evidence" value="ECO:0007669"/>
    <property type="project" value="TreeGrafter"/>
</dbReference>
<organism evidence="14 15">
    <name type="scientific">Drosophila albomicans</name>
    <name type="common">Fruit fly</name>
    <dbReference type="NCBI Taxonomy" id="7291"/>
    <lineage>
        <taxon>Eukaryota</taxon>
        <taxon>Metazoa</taxon>
        <taxon>Ecdysozoa</taxon>
        <taxon>Arthropoda</taxon>
        <taxon>Hexapoda</taxon>
        <taxon>Insecta</taxon>
        <taxon>Pterygota</taxon>
        <taxon>Neoptera</taxon>
        <taxon>Endopterygota</taxon>
        <taxon>Diptera</taxon>
        <taxon>Brachycera</taxon>
        <taxon>Muscomorpha</taxon>
        <taxon>Ephydroidea</taxon>
        <taxon>Drosophilidae</taxon>
        <taxon>Drosophila</taxon>
    </lineage>
</organism>
<evidence type="ECO:0000313" key="15">
    <source>
        <dbReference type="RefSeq" id="XP_034118140.1"/>
    </source>
</evidence>
<keyword evidence="4" id="KW-0677">Repeat</keyword>
<keyword evidence="10" id="KW-0539">Nucleus</keyword>
<dbReference type="GO" id="GO:0005634">
    <property type="term" value="C:nucleus"/>
    <property type="evidence" value="ECO:0007669"/>
    <property type="project" value="UniProtKB-SubCell"/>
</dbReference>
<dbReference type="Gene3D" id="3.30.160.60">
    <property type="entry name" value="Classic Zinc Finger"/>
    <property type="match status" value="2"/>
</dbReference>
<keyword evidence="8" id="KW-0238">DNA-binding</keyword>
<dbReference type="PROSITE" id="PS50157">
    <property type="entry name" value="ZINC_FINGER_C2H2_2"/>
    <property type="match status" value="3"/>
</dbReference>
<keyword evidence="7" id="KW-0805">Transcription regulation</keyword>
<keyword evidence="14" id="KW-1185">Reference proteome</keyword>
<feature type="compositionally biased region" description="Basic residues" evidence="12">
    <location>
        <begin position="135"/>
        <end position="146"/>
    </location>
</feature>
<feature type="domain" description="C2H2-type" evidence="13">
    <location>
        <begin position="105"/>
        <end position="132"/>
    </location>
</feature>
<evidence type="ECO:0000256" key="12">
    <source>
        <dbReference type="SAM" id="MobiDB-lite"/>
    </source>
</evidence>
<dbReference type="Proteomes" id="UP000515160">
    <property type="component" value="Chromosome 2R"/>
</dbReference>
<dbReference type="PANTHER" id="PTHR23235">
    <property type="entry name" value="KRUEPPEL-LIKE TRANSCRIPTION FACTOR"/>
    <property type="match status" value="1"/>
</dbReference>
<evidence type="ECO:0000256" key="5">
    <source>
        <dbReference type="ARBA" id="ARBA00022771"/>
    </source>
</evidence>
<dbReference type="OrthoDB" id="8117402at2759"/>
<keyword evidence="6" id="KW-0862">Zinc</keyword>
<feature type="region of interest" description="Disordered" evidence="12">
    <location>
        <begin position="126"/>
        <end position="146"/>
    </location>
</feature>
<feature type="domain" description="C2H2-type" evidence="13">
    <location>
        <begin position="10"/>
        <end position="37"/>
    </location>
</feature>
<evidence type="ECO:0000256" key="6">
    <source>
        <dbReference type="ARBA" id="ARBA00022833"/>
    </source>
</evidence>
<keyword evidence="5 11" id="KW-0863">Zinc-finger</keyword>
<dbReference type="PANTHER" id="PTHR23235:SF142">
    <property type="entry name" value="ZINC FINGER PROTEIN 384"/>
    <property type="match status" value="1"/>
</dbReference>
<evidence type="ECO:0000256" key="8">
    <source>
        <dbReference type="ARBA" id="ARBA00023125"/>
    </source>
</evidence>
<gene>
    <name evidence="15" type="primary">LOC117577262</name>
</gene>
<evidence type="ECO:0000256" key="9">
    <source>
        <dbReference type="ARBA" id="ARBA00023163"/>
    </source>
</evidence>
<protein>
    <submittedName>
        <fullName evidence="15">Zinc finger protein 736-like</fullName>
    </submittedName>
</protein>
<evidence type="ECO:0000256" key="4">
    <source>
        <dbReference type="ARBA" id="ARBA00022737"/>
    </source>
</evidence>
<dbReference type="RefSeq" id="XP_034118140.1">
    <property type="nucleotide sequence ID" value="XM_034262249.1"/>
</dbReference>
<evidence type="ECO:0000256" key="7">
    <source>
        <dbReference type="ARBA" id="ARBA00023015"/>
    </source>
</evidence>
<proteinExistence type="inferred from homology"/>
<evidence type="ECO:0000256" key="1">
    <source>
        <dbReference type="ARBA" id="ARBA00004123"/>
    </source>
</evidence>
<evidence type="ECO:0000313" key="14">
    <source>
        <dbReference type="Proteomes" id="UP000515160"/>
    </source>
</evidence>
<dbReference type="InterPro" id="IPR036236">
    <property type="entry name" value="Znf_C2H2_sf"/>
</dbReference>
<dbReference type="FunFam" id="3.30.160.60:FF:001480">
    <property type="entry name" value="Si:cabz01071911.3"/>
    <property type="match status" value="1"/>
</dbReference>
<reference evidence="15" key="1">
    <citation type="submission" date="2025-08" db="UniProtKB">
        <authorList>
            <consortium name="RefSeq"/>
        </authorList>
    </citation>
    <scope>IDENTIFICATION</scope>
    <source>
        <strain evidence="15">15112-1751.03</strain>
        <tissue evidence="15">Whole Adult</tissue>
    </source>
</reference>
<dbReference type="SMART" id="SM00355">
    <property type="entry name" value="ZnF_C2H2"/>
    <property type="match status" value="3"/>
</dbReference>
<dbReference type="GO" id="GO:0000981">
    <property type="term" value="F:DNA-binding transcription factor activity, RNA polymerase II-specific"/>
    <property type="evidence" value="ECO:0007669"/>
    <property type="project" value="TreeGrafter"/>
</dbReference>
<dbReference type="PROSITE" id="PS00028">
    <property type="entry name" value="ZINC_FINGER_C2H2_1"/>
    <property type="match status" value="3"/>
</dbReference>
<dbReference type="InterPro" id="IPR013087">
    <property type="entry name" value="Znf_C2H2_type"/>
</dbReference>
<sequence>MRTHAEDKPYKCDQCGRSYAAFDHLRRHKLTHTGERPYAVRQHKISHSGEKPFKCDKCMKAFPTKKGLSIHMRIHNKEAPVTATIISSVGGGGTTNSSAQSQSQDQCNICERFYLTTSSLAAHMRTHAQHSPNRNCRRRSNSNRNG</sequence>
<comment type="similarity">
    <text evidence="2">Belongs to the krueppel C2H2-type zinc-finger protein family.</text>
</comment>
<dbReference type="FunFam" id="3.30.160.60:FF:002343">
    <property type="entry name" value="Zinc finger protein 33A"/>
    <property type="match status" value="1"/>
</dbReference>
<evidence type="ECO:0000259" key="13">
    <source>
        <dbReference type="PROSITE" id="PS50157"/>
    </source>
</evidence>
<comment type="subcellular location">
    <subcellularLocation>
        <location evidence="1">Nucleus</location>
    </subcellularLocation>
</comment>
<keyword evidence="9" id="KW-0804">Transcription</keyword>
<dbReference type="Pfam" id="PF00096">
    <property type="entry name" value="zf-C2H2"/>
    <property type="match status" value="3"/>
</dbReference>
<dbReference type="GeneID" id="117577262"/>
<evidence type="ECO:0000256" key="11">
    <source>
        <dbReference type="PROSITE-ProRule" id="PRU00042"/>
    </source>
</evidence>